<feature type="compositionally biased region" description="Acidic residues" evidence="2">
    <location>
        <begin position="64"/>
        <end position="79"/>
    </location>
</feature>
<feature type="compositionally biased region" description="Acidic residues" evidence="2">
    <location>
        <begin position="121"/>
        <end position="139"/>
    </location>
</feature>
<evidence type="ECO:0000256" key="1">
    <source>
        <dbReference type="SAM" id="Coils"/>
    </source>
</evidence>
<feature type="region of interest" description="Disordered" evidence="2">
    <location>
        <begin position="1"/>
        <end position="179"/>
    </location>
</feature>
<feature type="compositionally biased region" description="Acidic residues" evidence="2">
    <location>
        <begin position="11"/>
        <end position="52"/>
    </location>
</feature>
<feature type="compositionally biased region" description="Polar residues" evidence="2">
    <location>
        <begin position="277"/>
        <end position="293"/>
    </location>
</feature>
<feature type="compositionally biased region" description="Acidic residues" evidence="2">
    <location>
        <begin position="149"/>
        <end position="179"/>
    </location>
</feature>
<gene>
    <name evidence="3" type="ORF">PACLA_8A018439</name>
</gene>
<dbReference type="OrthoDB" id="6013854at2759"/>
<feature type="region of interest" description="Disordered" evidence="2">
    <location>
        <begin position="258"/>
        <end position="293"/>
    </location>
</feature>
<evidence type="ECO:0000313" key="3">
    <source>
        <dbReference type="EMBL" id="CAB3987493.1"/>
    </source>
</evidence>
<feature type="region of interest" description="Disordered" evidence="2">
    <location>
        <begin position="532"/>
        <end position="560"/>
    </location>
</feature>
<comment type="caution">
    <text evidence="3">The sequence shown here is derived from an EMBL/GenBank/DDBJ whole genome shotgun (WGS) entry which is preliminary data.</text>
</comment>
<dbReference type="EMBL" id="CACRXK020001182">
    <property type="protein sequence ID" value="CAB3987493.1"/>
    <property type="molecule type" value="Genomic_DNA"/>
</dbReference>
<feature type="compositionally biased region" description="Acidic residues" evidence="2">
    <location>
        <begin position="89"/>
        <end position="114"/>
    </location>
</feature>
<evidence type="ECO:0000256" key="2">
    <source>
        <dbReference type="SAM" id="MobiDB-lite"/>
    </source>
</evidence>
<protein>
    <submittedName>
        <fullName evidence="3">Uncharacterized protein</fullName>
    </submittedName>
</protein>
<proteinExistence type="predicted"/>
<keyword evidence="4" id="KW-1185">Reference proteome</keyword>
<organism evidence="3 4">
    <name type="scientific">Paramuricea clavata</name>
    <name type="common">Red gorgonian</name>
    <name type="synonym">Violescent sea-whip</name>
    <dbReference type="NCBI Taxonomy" id="317549"/>
    <lineage>
        <taxon>Eukaryota</taxon>
        <taxon>Metazoa</taxon>
        <taxon>Cnidaria</taxon>
        <taxon>Anthozoa</taxon>
        <taxon>Octocorallia</taxon>
        <taxon>Malacalcyonacea</taxon>
        <taxon>Plexauridae</taxon>
        <taxon>Paramuricea</taxon>
    </lineage>
</organism>
<reference evidence="3" key="1">
    <citation type="submission" date="2020-04" db="EMBL/GenBank/DDBJ databases">
        <authorList>
            <person name="Alioto T."/>
            <person name="Alioto T."/>
            <person name="Gomez Garrido J."/>
        </authorList>
    </citation>
    <scope>NUCLEOTIDE SEQUENCE</scope>
    <source>
        <strain evidence="3">A484AB</strain>
    </source>
</reference>
<evidence type="ECO:0000313" key="4">
    <source>
        <dbReference type="Proteomes" id="UP001152795"/>
    </source>
</evidence>
<name>A0A7D9DJV6_PARCT</name>
<accession>A0A7D9DJV6</accession>
<dbReference type="AlphaFoldDB" id="A0A7D9DJV6"/>
<keyword evidence="1" id="KW-0175">Coiled coil</keyword>
<dbReference type="Proteomes" id="UP001152795">
    <property type="component" value="Unassembled WGS sequence"/>
</dbReference>
<sequence>MTVVMICGDDGCYDDDDDGGDDGGYDDGDDGEDDGGYDDGDDGDDDDGDDDGYNGGSDHGIDDGGYDDGDDDGDDDDGYNDGSDGGNDLNDDGDGDDDGGYDDGDDDGDDDDGYNDGSDGGNDDGDDDGGYDDGDDDGYNDGSDGGNDGGDDGGGDGGDDDSYDDGYNEGDSDDGIDDGGYDDVMMMVMMVIMMVVMVNNVATAESTAVPPFFSIFTPISEHIPTSAATAAVLKNSTPCLAGATLNNRIHLDGKMSELSETDGATDISQSSREDSGIPTSFGGSVANEESLNQDDSQASCSDVLAELFQSHKRLRETETQVRSLSLILEHGNGDDASSRIDQVVFEENKSSLEEEIMKIKQEICDKELVLQQRDTKLFEYYLGSIKDETNSKFPAKLSQNEGSINSIKGIDNSTLTWLNVCQNEGVKNLNGREYLPDNVEIETSEYGLEGKNKSWDDYQYFESSSDKEHEIAKLRRALAETKQKHKEERDEIMKQLKALQITTVHGETNWRCVLKEKQLKIDELTRKNSELQTKHAEVSSRSKNCEKLREKERKESDRRKRKDDMIILSLRTQNEEMKQLLSEVDELRNIKQELNVNSKQLAERNKELQKDLCDKNQTLDEKNRIVEEYSKEIKETNILVNQLVMDVNSLNTDKENLNKQIEVIKTENIKNLEQIKNNILEEEQLNLEVLDNTYFVHVDTQTEENAYQLNDELQRVKAELELKQGENVHLAEQLQKQESFLEGLKENEVKLEKQFEIWKNKSLQKERTIQELTFSLGKASCERQIEKYEEIQTETKGEFADFLIGILLEIKEEMNGVEEDFRKHKDNVCSLQKTWRKFKNSFAEMKEVA</sequence>
<feature type="coiled-coil region" evidence="1">
    <location>
        <begin position="570"/>
        <end position="761"/>
    </location>
</feature>